<comment type="caution">
    <text evidence="1">The sequence shown here is derived from an EMBL/GenBank/DDBJ whole genome shotgun (WGS) entry which is preliminary data.</text>
</comment>
<accession>A0ACC2UMZ4</accession>
<sequence length="100" mass="10598">MANKNNLSSPPPYPGTGLNAGPSSSQANRPAMVLPNYGYATPAVVYVQTSGNCSRGGDHVFTTEFTLGGLLCALFFFPLGIVCCLCLTERRCVKCSGRFD</sequence>
<keyword evidence="2" id="KW-1185">Reference proteome</keyword>
<reference evidence="1" key="1">
    <citation type="submission" date="2022-04" db="EMBL/GenBank/DDBJ databases">
        <title>Genome of the entomopathogenic fungus Entomophthora muscae.</title>
        <authorList>
            <person name="Elya C."/>
            <person name="Lovett B.R."/>
            <person name="Lee E."/>
            <person name="Macias A.M."/>
            <person name="Hajek A.E."/>
            <person name="De Bivort B.L."/>
            <person name="Kasson M.T."/>
            <person name="De Fine Licht H.H."/>
            <person name="Stajich J.E."/>
        </authorList>
    </citation>
    <scope>NUCLEOTIDE SEQUENCE</scope>
    <source>
        <strain evidence="1">Berkeley</strain>
    </source>
</reference>
<proteinExistence type="predicted"/>
<gene>
    <name evidence="1" type="ORF">DSO57_1026247</name>
</gene>
<evidence type="ECO:0000313" key="2">
    <source>
        <dbReference type="Proteomes" id="UP001165960"/>
    </source>
</evidence>
<protein>
    <submittedName>
        <fullName evidence="1">Uncharacterized protein</fullName>
    </submittedName>
</protein>
<evidence type="ECO:0000313" key="1">
    <source>
        <dbReference type="EMBL" id="KAJ9088116.1"/>
    </source>
</evidence>
<dbReference type="EMBL" id="QTSX02000152">
    <property type="protein sequence ID" value="KAJ9088116.1"/>
    <property type="molecule type" value="Genomic_DNA"/>
</dbReference>
<name>A0ACC2UMZ4_9FUNG</name>
<organism evidence="1 2">
    <name type="scientific">Entomophthora muscae</name>
    <dbReference type="NCBI Taxonomy" id="34485"/>
    <lineage>
        <taxon>Eukaryota</taxon>
        <taxon>Fungi</taxon>
        <taxon>Fungi incertae sedis</taxon>
        <taxon>Zoopagomycota</taxon>
        <taxon>Entomophthoromycotina</taxon>
        <taxon>Entomophthoromycetes</taxon>
        <taxon>Entomophthorales</taxon>
        <taxon>Entomophthoraceae</taxon>
        <taxon>Entomophthora</taxon>
    </lineage>
</organism>
<dbReference type="Proteomes" id="UP001165960">
    <property type="component" value="Unassembled WGS sequence"/>
</dbReference>